<feature type="region of interest" description="Disordered" evidence="4">
    <location>
        <begin position="660"/>
        <end position="735"/>
    </location>
</feature>
<dbReference type="STRING" id="400727.A0A2T7P495"/>
<dbReference type="GO" id="GO:0003677">
    <property type="term" value="F:DNA binding"/>
    <property type="evidence" value="ECO:0007669"/>
    <property type="project" value="InterPro"/>
</dbReference>
<dbReference type="SMART" id="SM00259">
    <property type="entry name" value="ZnF_A20"/>
    <property type="match status" value="4"/>
</dbReference>
<evidence type="ECO:0000313" key="7">
    <source>
        <dbReference type="EMBL" id="PVD28223.1"/>
    </source>
</evidence>
<feature type="domain" description="OTU" evidence="5">
    <location>
        <begin position="84"/>
        <end position="254"/>
    </location>
</feature>
<proteinExistence type="predicted"/>
<evidence type="ECO:0000259" key="5">
    <source>
        <dbReference type="PROSITE" id="PS50802"/>
    </source>
</evidence>
<protein>
    <recommendedName>
        <fullName evidence="9">OTU domain-containing protein</fullName>
    </recommendedName>
</protein>
<accession>A0A2T7P495</accession>
<dbReference type="InterPro" id="IPR002653">
    <property type="entry name" value="Znf_A20"/>
</dbReference>
<feature type="compositionally biased region" description="Polar residues" evidence="4">
    <location>
        <begin position="701"/>
        <end position="727"/>
    </location>
</feature>
<evidence type="ECO:0008006" key="9">
    <source>
        <dbReference type="Google" id="ProtNLM"/>
    </source>
</evidence>
<feature type="region of interest" description="Disordered" evidence="4">
    <location>
        <begin position="774"/>
        <end position="804"/>
    </location>
</feature>
<dbReference type="PROSITE" id="PS51036">
    <property type="entry name" value="ZF_A20"/>
    <property type="match status" value="1"/>
</dbReference>
<comment type="caution">
    <text evidence="7">The sequence shown here is derived from an EMBL/GenBank/DDBJ whole genome shotgun (WGS) entry which is preliminary data.</text>
</comment>
<feature type="compositionally biased region" description="Low complexity" evidence="4">
    <location>
        <begin position="779"/>
        <end position="800"/>
    </location>
</feature>
<keyword evidence="8" id="KW-1185">Reference proteome</keyword>
<name>A0A2T7P495_POMCA</name>
<evidence type="ECO:0000256" key="1">
    <source>
        <dbReference type="ARBA" id="ARBA00022723"/>
    </source>
</evidence>
<dbReference type="GO" id="GO:0008270">
    <property type="term" value="F:zinc ion binding"/>
    <property type="evidence" value="ECO:0007669"/>
    <property type="project" value="UniProtKB-KW"/>
</dbReference>
<organism evidence="7 8">
    <name type="scientific">Pomacea canaliculata</name>
    <name type="common">Golden apple snail</name>
    <dbReference type="NCBI Taxonomy" id="400727"/>
    <lineage>
        <taxon>Eukaryota</taxon>
        <taxon>Metazoa</taxon>
        <taxon>Spiralia</taxon>
        <taxon>Lophotrochozoa</taxon>
        <taxon>Mollusca</taxon>
        <taxon>Gastropoda</taxon>
        <taxon>Caenogastropoda</taxon>
        <taxon>Architaenioglossa</taxon>
        <taxon>Ampullarioidea</taxon>
        <taxon>Ampullariidae</taxon>
        <taxon>Pomacea</taxon>
    </lineage>
</organism>
<dbReference type="CDD" id="cd22750">
    <property type="entry name" value="OTU_C64"/>
    <property type="match status" value="1"/>
</dbReference>
<gene>
    <name evidence="7" type="ORF">C0Q70_10810</name>
</gene>
<evidence type="ECO:0000256" key="3">
    <source>
        <dbReference type="ARBA" id="ARBA00022833"/>
    </source>
</evidence>
<dbReference type="OrthoDB" id="10064699at2759"/>
<dbReference type="Proteomes" id="UP000245119">
    <property type="component" value="Linkage Group LG6"/>
</dbReference>
<reference evidence="7 8" key="1">
    <citation type="submission" date="2018-04" db="EMBL/GenBank/DDBJ databases">
        <title>The genome of golden apple snail Pomacea canaliculata provides insight into stress tolerance and invasive adaptation.</title>
        <authorList>
            <person name="Liu C."/>
            <person name="Liu B."/>
            <person name="Ren Y."/>
            <person name="Zhang Y."/>
            <person name="Wang H."/>
            <person name="Li S."/>
            <person name="Jiang F."/>
            <person name="Yin L."/>
            <person name="Zhang G."/>
            <person name="Qian W."/>
            <person name="Fan W."/>
        </authorList>
    </citation>
    <scope>NUCLEOTIDE SEQUENCE [LARGE SCALE GENOMIC DNA]</scope>
    <source>
        <strain evidence="7">SZHN2017</strain>
        <tissue evidence="7">Muscle</tissue>
    </source>
</reference>
<keyword evidence="2" id="KW-0863">Zinc-finger</keyword>
<dbReference type="InterPro" id="IPR003323">
    <property type="entry name" value="OTU_dom"/>
</dbReference>
<dbReference type="AlphaFoldDB" id="A0A2T7P495"/>
<dbReference type="EMBL" id="PZQS01000006">
    <property type="protein sequence ID" value="PVD28223.1"/>
    <property type="molecule type" value="Genomic_DNA"/>
</dbReference>
<dbReference type="Pfam" id="PF02338">
    <property type="entry name" value="OTU"/>
    <property type="match status" value="1"/>
</dbReference>
<keyword evidence="1" id="KW-0479">Metal-binding</keyword>
<feature type="domain" description="A20-type" evidence="6">
    <location>
        <begin position="459"/>
        <end position="494"/>
    </location>
</feature>
<feature type="region of interest" description="Disordered" evidence="4">
    <location>
        <begin position="925"/>
        <end position="952"/>
    </location>
</feature>
<dbReference type="PROSITE" id="PS50802">
    <property type="entry name" value="OTU"/>
    <property type="match status" value="1"/>
</dbReference>
<evidence type="ECO:0000313" key="8">
    <source>
        <dbReference type="Proteomes" id="UP000245119"/>
    </source>
</evidence>
<dbReference type="Gene3D" id="1.20.5.4770">
    <property type="match status" value="1"/>
</dbReference>
<sequence length="1119" mass="122879">MQKSPQKKSLRKRVENNIDFDQGKRGYPICFKNKESFYLTELPDLSHLPPSLKQQALEGIEDKDMKQDLLAANLINWCSNTRYLLPLTVPRDGNCLLHSVSMAIWGFLDDQFLLRRLLCFVLSTDIDRRFYSRWIRQRQQQISALVNQLLESNTESLTKEWKEIGACLDQVKSAPPAAPHRFLEPIHVYTLANILRRPIIIITDPKVRTFCGLTLQDNDMGGIYLPLEFNWSETCRTPLLLGYAHSHFCPLILAEQTTGLSDSRKNLVPIVTKYEQLPLRFLLEGEEPEVAELLKKYLKVRETVITIDNELREILCAEIQTNTPQNEFNLMKDYFRQWEGQYRLQQQRFTPVAGDTCFSTPHHQGQTGVGLEYQPQQILSRILPPGMPPVAMLPGGLLGSTQAQQMRLEQLQRTPPALSPGIVRLGVGNSGFPLASTSVPLHSPPPPKVGQLEGQNLSSLEGRQCITPNCTFCGDPALGGMCSVCFKDYTIKDSRSNATRLMMAELRQNPSAPLLSGMADEERFEMSMMAERCLGKCGYRCSVKTYPYCHECAEKYRRKAQAKISSEAQASKIISTSQAAAAGTDILPSSSRAQEPIICNKFTSEAVIAEASCAAPNSRSESVLHQSSASAGNINGREAAASVGSLASPTQALASVNLVAPLTPPDEGDQDLFGSGVKSPASSRHPSLVGSPTPATMMDPQPNTAQQAVPFSYDQQQENKNSGSVPTLRNPPNLEIKQTESPAKCIQEGCLEMAVINKLCGRCFVCRDRDERKGEEPASEAQEASISSAPLALGAGSSSPKPGLIQGAELALNLENESHMSSVSNQAHPQTALNYNPAYVREWVAQISLGFPDRHGSELGEQDRHGSELGEQDLVASGLACFSSTFPCTNSQCSNRVTKPNQLCSDCTEILNKARREQDFTQESAAEKAQRIRPSNTVQAPAAHHNTTKSQLRPATALIGRRGKPCSVPNCELFGDPKQNDMCSKHYWSTVGARPQLGRNSSNIRVAGNPYESVHFAMPESMGSACCLQGSISVPPPSFPVAESLASAGNDDFAGLRTTAKFNDAYNRVLQRPEGIPRCNTLGCRNYASKNGLCNSCYSQNSNFEEARRFALLGEDQIG</sequence>
<evidence type="ECO:0000256" key="4">
    <source>
        <dbReference type="SAM" id="MobiDB-lite"/>
    </source>
</evidence>
<evidence type="ECO:0000256" key="2">
    <source>
        <dbReference type="ARBA" id="ARBA00022771"/>
    </source>
</evidence>
<evidence type="ECO:0000259" key="6">
    <source>
        <dbReference type="PROSITE" id="PS51036"/>
    </source>
</evidence>
<keyword evidence="3" id="KW-0862">Zinc</keyword>